<evidence type="ECO:0000313" key="1">
    <source>
        <dbReference type="EMBL" id="OTA18769.1"/>
    </source>
</evidence>
<proteinExistence type="predicted"/>
<dbReference type="AlphaFoldDB" id="A0A1Y2SJE9"/>
<protein>
    <submittedName>
        <fullName evidence="1">Uncharacterized protein</fullName>
    </submittedName>
</protein>
<dbReference type="EMBL" id="MUBK01000027">
    <property type="protein sequence ID" value="OTA18769.1"/>
    <property type="molecule type" value="Genomic_DNA"/>
</dbReference>
<accession>A0A1Y2SJE9</accession>
<organism evidence="1 2">
    <name type="scientific">Xenorhabdus beddingii</name>
    <dbReference type="NCBI Taxonomy" id="40578"/>
    <lineage>
        <taxon>Bacteria</taxon>
        <taxon>Pseudomonadati</taxon>
        <taxon>Pseudomonadota</taxon>
        <taxon>Gammaproteobacteria</taxon>
        <taxon>Enterobacterales</taxon>
        <taxon>Morganellaceae</taxon>
        <taxon>Xenorhabdus</taxon>
    </lineage>
</organism>
<keyword evidence="2" id="KW-1185">Reference proteome</keyword>
<gene>
    <name evidence="1" type="ORF">Xbed_03018</name>
</gene>
<comment type="caution">
    <text evidence="1">The sequence shown here is derived from an EMBL/GenBank/DDBJ whole genome shotgun (WGS) entry which is preliminary data.</text>
</comment>
<dbReference type="Proteomes" id="UP000194204">
    <property type="component" value="Unassembled WGS sequence"/>
</dbReference>
<reference evidence="1 2" key="1">
    <citation type="submission" date="2017-01" db="EMBL/GenBank/DDBJ databases">
        <title>Deconstructing symbiosis and pathogenesis requirements using a combined genomic-metabolomic approach.</title>
        <authorList>
            <person name="Tobias N.J."/>
            <person name="Wolff H."/>
            <person name="Djahanschiri B."/>
            <person name="Ebersberger I."/>
            <person name="Bode H.B."/>
        </authorList>
    </citation>
    <scope>NUCLEOTIDE SEQUENCE [LARGE SCALE GENOMIC DNA]</scope>
    <source>
        <strain evidence="1 2">DSM 4764</strain>
    </source>
</reference>
<name>A0A1Y2SJE9_9GAMM</name>
<evidence type="ECO:0000313" key="2">
    <source>
        <dbReference type="Proteomes" id="UP000194204"/>
    </source>
</evidence>
<sequence>MLRVLWKHKQIVRHPIRVGKNLLCSFIMSGMLETMSNEQIEAMPMLSSMMPIFPVFPAGARLAPKRKGR</sequence>